<evidence type="ECO:0000256" key="4">
    <source>
        <dbReference type="ARBA" id="ARBA00006335"/>
    </source>
</evidence>
<evidence type="ECO:0000256" key="2">
    <source>
        <dbReference type="ARBA" id="ARBA00004760"/>
    </source>
</evidence>
<comment type="caution">
    <text evidence="17">The sequence shown here is derived from an EMBL/GenBank/DDBJ whole genome shotgun (WGS) entry which is preliminary data.</text>
</comment>
<accession>A0A6A4V4K8</accession>
<dbReference type="PANTHER" id="PTHR16320">
    <property type="entry name" value="SPHINGOMYELINASE FAMILY MEMBER"/>
    <property type="match status" value="1"/>
</dbReference>
<keyword evidence="9" id="KW-0460">Magnesium</keyword>
<protein>
    <recommendedName>
        <fullName evidence="5">sphingomyelin phosphodiesterase</fullName>
        <ecNumber evidence="5">3.1.4.12</ecNumber>
    </recommendedName>
</protein>
<dbReference type="InterPro" id="IPR036691">
    <property type="entry name" value="Endo/exonu/phosph_ase_sf"/>
</dbReference>
<feature type="transmembrane region" description="Helical" evidence="15">
    <location>
        <begin position="289"/>
        <end position="309"/>
    </location>
</feature>
<dbReference type="EC" id="3.1.4.12" evidence="5"/>
<dbReference type="InterPro" id="IPR005135">
    <property type="entry name" value="Endo/exonuclease/phosphatase"/>
</dbReference>
<feature type="transmembrane region" description="Helical" evidence="15">
    <location>
        <begin position="261"/>
        <end position="283"/>
    </location>
</feature>
<comment type="subcellular location">
    <subcellularLocation>
        <location evidence="1">Membrane</location>
        <topology evidence="1">Multi-pass membrane protein</topology>
    </subcellularLocation>
</comment>
<dbReference type="GO" id="GO:0006665">
    <property type="term" value="P:sphingolipid metabolic process"/>
    <property type="evidence" value="ECO:0007669"/>
    <property type="project" value="UniProtKB-KW"/>
</dbReference>
<evidence type="ECO:0000259" key="16">
    <source>
        <dbReference type="Pfam" id="PF03372"/>
    </source>
</evidence>
<evidence type="ECO:0000256" key="7">
    <source>
        <dbReference type="ARBA" id="ARBA00022723"/>
    </source>
</evidence>
<evidence type="ECO:0000256" key="15">
    <source>
        <dbReference type="SAM" id="Phobius"/>
    </source>
</evidence>
<evidence type="ECO:0000256" key="11">
    <source>
        <dbReference type="ARBA" id="ARBA00022989"/>
    </source>
</evidence>
<keyword evidence="13 15" id="KW-0472">Membrane</keyword>
<dbReference type="PANTHER" id="PTHR16320:SF24">
    <property type="entry name" value="PHOSPHODIESTERASE, PUTATIVE-RELATED"/>
    <property type="match status" value="1"/>
</dbReference>
<evidence type="ECO:0000256" key="14">
    <source>
        <dbReference type="SAM" id="MobiDB-lite"/>
    </source>
</evidence>
<evidence type="ECO:0000256" key="10">
    <source>
        <dbReference type="ARBA" id="ARBA00022919"/>
    </source>
</evidence>
<dbReference type="GO" id="GO:0046872">
    <property type="term" value="F:metal ion binding"/>
    <property type="evidence" value="ECO:0007669"/>
    <property type="project" value="UniProtKB-KW"/>
</dbReference>
<dbReference type="Pfam" id="PF03372">
    <property type="entry name" value="Exo_endo_phos"/>
    <property type="match status" value="1"/>
</dbReference>
<comment type="similarity">
    <text evidence="4">Belongs to the neutral sphingomyelinase family.</text>
</comment>
<gene>
    <name evidence="17" type="ORF">FJT64_013057</name>
</gene>
<dbReference type="GO" id="GO:0016020">
    <property type="term" value="C:membrane"/>
    <property type="evidence" value="ECO:0007669"/>
    <property type="project" value="UniProtKB-SubCell"/>
</dbReference>
<keyword evidence="12" id="KW-0443">Lipid metabolism</keyword>
<keyword evidence="10" id="KW-0746">Sphingolipid metabolism</keyword>
<keyword evidence="6 15" id="KW-0812">Transmembrane</keyword>
<feature type="domain" description="Endonuclease/exonuclease/phosphatase" evidence="16">
    <location>
        <begin position="17"/>
        <end position="211"/>
    </location>
</feature>
<comment type="pathway">
    <text evidence="3">Sphingolipid metabolism.</text>
</comment>
<proteinExistence type="inferred from homology"/>
<evidence type="ECO:0000256" key="1">
    <source>
        <dbReference type="ARBA" id="ARBA00004141"/>
    </source>
</evidence>
<keyword evidence="11 15" id="KW-1133">Transmembrane helix</keyword>
<keyword evidence="8" id="KW-0378">Hydrolase</keyword>
<organism evidence="17 18">
    <name type="scientific">Amphibalanus amphitrite</name>
    <name type="common">Striped barnacle</name>
    <name type="synonym">Balanus amphitrite</name>
    <dbReference type="NCBI Taxonomy" id="1232801"/>
    <lineage>
        <taxon>Eukaryota</taxon>
        <taxon>Metazoa</taxon>
        <taxon>Ecdysozoa</taxon>
        <taxon>Arthropoda</taxon>
        <taxon>Crustacea</taxon>
        <taxon>Multicrustacea</taxon>
        <taxon>Cirripedia</taxon>
        <taxon>Thoracica</taxon>
        <taxon>Thoracicalcarea</taxon>
        <taxon>Balanomorpha</taxon>
        <taxon>Balanoidea</taxon>
        <taxon>Balanidae</taxon>
        <taxon>Amphibalaninae</taxon>
        <taxon>Amphibalanus</taxon>
    </lineage>
</organism>
<evidence type="ECO:0000256" key="3">
    <source>
        <dbReference type="ARBA" id="ARBA00004991"/>
    </source>
</evidence>
<dbReference type="AlphaFoldDB" id="A0A6A4V4K8"/>
<evidence type="ECO:0000313" key="18">
    <source>
        <dbReference type="Proteomes" id="UP000440578"/>
    </source>
</evidence>
<comment type="pathway">
    <text evidence="2">Lipid metabolism; sphingolipid metabolism.</text>
</comment>
<sequence>MKSQVKAVTLNCCGVIGSGTCVLSRHPLSTSLYHRSPVNGFAHMVHHGDWFGGKGVGLCQAHCRGLVINLYITHLHANYNKARDVYSCHRLVQSFDCAQFVRMTSAGADLILFAGDFNSNPDELPYKVITHCAGLKDAYYLDSETTKEPPEEATCEAPKNSYTSRHSALEHGERIDFIFVGTRGPTRLEDVSYCQPLPELVAGCQHGYSDHEAVAVSLRLVTDSGEGEKWVFHPCDYRDSVLRESLVECETYLKSLHIDQIFHVVVSVLLLAVLVATLGWPVLHGWGQGLLRLLVSLLFGYTLFMATVWNRIERAGIVAGMCDLRVALHRSSDSSPTTPLPPDDNRKLSVSGELPGVCLEQPRRSLTGESAAPERSAANGDL</sequence>
<evidence type="ECO:0000256" key="5">
    <source>
        <dbReference type="ARBA" id="ARBA00012369"/>
    </source>
</evidence>
<keyword evidence="18" id="KW-1185">Reference proteome</keyword>
<dbReference type="EMBL" id="VIIS01002100">
    <property type="protein sequence ID" value="KAF0288575.1"/>
    <property type="molecule type" value="Genomic_DNA"/>
</dbReference>
<evidence type="ECO:0000256" key="6">
    <source>
        <dbReference type="ARBA" id="ARBA00022692"/>
    </source>
</evidence>
<dbReference type="GO" id="GO:0004767">
    <property type="term" value="F:sphingomyelin phosphodiesterase activity"/>
    <property type="evidence" value="ECO:0007669"/>
    <property type="project" value="UniProtKB-EC"/>
</dbReference>
<dbReference type="OrthoDB" id="387657at2759"/>
<evidence type="ECO:0000256" key="9">
    <source>
        <dbReference type="ARBA" id="ARBA00022842"/>
    </source>
</evidence>
<dbReference type="InterPro" id="IPR038772">
    <property type="entry name" value="Sph/SMPD2-like"/>
</dbReference>
<evidence type="ECO:0000313" key="17">
    <source>
        <dbReference type="EMBL" id="KAF0288575.1"/>
    </source>
</evidence>
<evidence type="ECO:0000256" key="12">
    <source>
        <dbReference type="ARBA" id="ARBA00023098"/>
    </source>
</evidence>
<keyword evidence="7" id="KW-0479">Metal-binding</keyword>
<reference evidence="17 18" key="1">
    <citation type="submission" date="2019-07" db="EMBL/GenBank/DDBJ databases">
        <title>Draft genome assembly of a fouling barnacle, Amphibalanus amphitrite (Darwin, 1854): The first reference genome for Thecostraca.</title>
        <authorList>
            <person name="Kim W."/>
        </authorList>
    </citation>
    <scope>NUCLEOTIDE SEQUENCE [LARGE SCALE GENOMIC DNA]</scope>
    <source>
        <strain evidence="17">SNU_AA5</strain>
        <tissue evidence="17">Soma without cirri and trophi</tissue>
    </source>
</reference>
<evidence type="ECO:0000256" key="13">
    <source>
        <dbReference type="ARBA" id="ARBA00023136"/>
    </source>
</evidence>
<feature type="region of interest" description="Disordered" evidence="14">
    <location>
        <begin position="331"/>
        <end position="382"/>
    </location>
</feature>
<dbReference type="SUPFAM" id="SSF56219">
    <property type="entry name" value="DNase I-like"/>
    <property type="match status" value="1"/>
</dbReference>
<evidence type="ECO:0000256" key="8">
    <source>
        <dbReference type="ARBA" id="ARBA00022801"/>
    </source>
</evidence>
<name>A0A6A4V4K8_AMPAM</name>
<dbReference type="Proteomes" id="UP000440578">
    <property type="component" value="Unassembled WGS sequence"/>
</dbReference>
<dbReference type="Gene3D" id="3.60.10.10">
    <property type="entry name" value="Endonuclease/exonuclease/phosphatase"/>
    <property type="match status" value="1"/>
</dbReference>